<dbReference type="FunFam" id="1.10.10.10:FF:000001">
    <property type="entry name" value="LysR family transcriptional regulator"/>
    <property type="match status" value="1"/>
</dbReference>
<keyword evidence="4" id="KW-0804">Transcription</keyword>
<proteinExistence type="inferred from homology"/>
<dbReference type="EMBL" id="CP046914">
    <property type="protein sequence ID" value="QGZ63063.1"/>
    <property type="molecule type" value="Genomic_DNA"/>
</dbReference>
<dbReference type="Pfam" id="PF03466">
    <property type="entry name" value="LysR_substrate"/>
    <property type="match status" value="1"/>
</dbReference>
<comment type="similarity">
    <text evidence="1">Belongs to the LysR transcriptional regulatory family.</text>
</comment>
<evidence type="ECO:0000313" key="6">
    <source>
        <dbReference type="EMBL" id="QGZ63063.1"/>
    </source>
</evidence>
<evidence type="ECO:0000259" key="5">
    <source>
        <dbReference type="PROSITE" id="PS50931"/>
    </source>
</evidence>
<gene>
    <name evidence="6" type="ORF">FAZ98_14650</name>
</gene>
<dbReference type="InterPro" id="IPR036388">
    <property type="entry name" value="WH-like_DNA-bd_sf"/>
</dbReference>
<dbReference type="GO" id="GO:0006351">
    <property type="term" value="P:DNA-templated transcription"/>
    <property type="evidence" value="ECO:0007669"/>
    <property type="project" value="TreeGrafter"/>
</dbReference>
<dbReference type="GO" id="GO:0003700">
    <property type="term" value="F:DNA-binding transcription factor activity"/>
    <property type="evidence" value="ECO:0007669"/>
    <property type="project" value="InterPro"/>
</dbReference>
<sequence>MKATSEDFSIFVCVVASGSITAASQSLGLAASAVSRSLSRLEEKVGVTLLNRTTRRMHLTEEGALLFDQAKDILLRIEDLEERLTSRRQAPAGRLRVNATTAFMLHAIVPHLDEFRGLYPAIELQLNTSESDINLLAENTDIAIRMGAQTDSTLRARLLGTDRLQMVASPAYLARCGEPAEVADLAAHALIGFSEPASLNLWPLQGEAGAAFQFRPALSASSAETIRQLALAGHGIACLASFATARDVAAGRLVNVMSESLADPTQPVYAVFYRNSRLSLRIQCFLDFMQPRLRQALVSLN</sequence>
<evidence type="ECO:0000256" key="3">
    <source>
        <dbReference type="ARBA" id="ARBA00023125"/>
    </source>
</evidence>
<dbReference type="OrthoDB" id="9786526at2"/>
<dbReference type="InterPro" id="IPR005119">
    <property type="entry name" value="LysR_subst-bd"/>
</dbReference>
<evidence type="ECO:0000313" key="7">
    <source>
        <dbReference type="Proteomes" id="UP000433577"/>
    </source>
</evidence>
<dbReference type="SUPFAM" id="SSF53850">
    <property type="entry name" value="Periplasmic binding protein-like II"/>
    <property type="match status" value="1"/>
</dbReference>
<dbReference type="SUPFAM" id="SSF46785">
    <property type="entry name" value="Winged helix' DNA-binding domain"/>
    <property type="match status" value="1"/>
</dbReference>
<dbReference type="InterPro" id="IPR000847">
    <property type="entry name" value="LysR_HTH_N"/>
</dbReference>
<accession>A0A7Z2GJN1</accession>
<dbReference type="Gene3D" id="1.10.10.10">
    <property type="entry name" value="Winged helix-like DNA-binding domain superfamily/Winged helix DNA-binding domain"/>
    <property type="match status" value="1"/>
</dbReference>
<evidence type="ECO:0000256" key="1">
    <source>
        <dbReference type="ARBA" id="ARBA00009437"/>
    </source>
</evidence>
<protein>
    <submittedName>
        <fullName evidence="6">LysR family transcriptional regulator</fullName>
    </submittedName>
</protein>
<dbReference type="Pfam" id="PF00126">
    <property type="entry name" value="HTH_1"/>
    <property type="match status" value="1"/>
</dbReference>
<dbReference type="PANTHER" id="PTHR30537:SF20">
    <property type="entry name" value="TRANSCRIPTIONAL REGULATORY PROTEIN"/>
    <property type="match status" value="1"/>
</dbReference>
<dbReference type="PANTHER" id="PTHR30537">
    <property type="entry name" value="HTH-TYPE TRANSCRIPTIONAL REGULATOR"/>
    <property type="match status" value="1"/>
</dbReference>
<dbReference type="KEGG" id="pacs:FAZ98_14650"/>
<keyword evidence="7" id="KW-1185">Reference proteome</keyword>
<dbReference type="InterPro" id="IPR058163">
    <property type="entry name" value="LysR-type_TF_proteobact-type"/>
</dbReference>
<dbReference type="Gene3D" id="3.40.190.10">
    <property type="entry name" value="Periplasmic binding protein-like II"/>
    <property type="match status" value="2"/>
</dbReference>
<organism evidence="6 7">
    <name type="scientific">Paraburkholderia acidisoli</name>
    <dbReference type="NCBI Taxonomy" id="2571748"/>
    <lineage>
        <taxon>Bacteria</taxon>
        <taxon>Pseudomonadati</taxon>
        <taxon>Pseudomonadota</taxon>
        <taxon>Betaproteobacteria</taxon>
        <taxon>Burkholderiales</taxon>
        <taxon>Burkholderiaceae</taxon>
        <taxon>Paraburkholderia</taxon>
    </lineage>
</organism>
<dbReference type="Proteomes" id="UP000433577">
    <property type="component" value="Chromosome 2"/>
</dbReference>
<dbReference type="InterPro" id="IPR036390">
    <property type="entry name" value="WH_DNA-bd_sf"/>
</dbReference>
<dbReference type="PROSITE" id="PS50931">
    <property type="entry name" value="HTH_LYSR"/>
    <property type="match status" value="1"/>
</dbReference>
<dbReference type="GO" id="GO:0043565">
    <property type="term" value="F:sequence-specific DNA binding"/>
    <property type="evidence" value="ECO:0007669"/>
    <property type="project" value="TreeGrafter"/>
</dbReference>
<keyword evidence="3" id="KW-0238">DNA-binding</keyword>
<dbReference type="RefSeq" id="WP_158952057.1">
    <property type="nucleotide sequence ID" value="NZ_CP046914.1"/>
</dbReference>
<feature type="domain" description="HTH lysR-type" evidence="5">
    <location>
        <begin position="1"/>
        <end position="60"/>
    </location>
</feature>
<dbReference type="AlphaFoldDB" id="A0A7Z2GJN1"/>
<reference evidence="6 7" key="1">
    <citation type="submission" date="2019-12" db="EMBL/GenBank/DDBJ databases">
        <title>Paraburkholderia acidiphila 7Q-K02 sp. nov and Paraburkholderia acidisoli DHF22 sp. nov., two strains isolated from forest soil.</title>
        <authorList>
            <person name="Gao Z."/>
            <person name="Qiu L."/>
        </authorList>
    </citation>
    <scope>NUCLEOTIDE SEQUENCE [LARGE SCALE GENOMIC DNA]</scope>
    <source>
        <strain evidence="6 7">DHF22</strain>
    </source>
</reference>
<evidence type="ECO:0000256" key="2">
    <source>
        <dbReference type="ARBA" id="ARBA00023015"/>
    </source>
</evidence>
<keyword evidence="2" id="KW-0805">Transcription regulation</keyword>
<evidence type="ECO:0000256" key="4">
    <source>
        <dbReference type="ARBA" id="ARBA00023163"/>
    </source>
</evidence>
<name>A0A7Z2GJN1_9BURK</name>